<evidence type="ECO:0000256" key="6">
    <source>
        <dbReference type="ARBA" id="ARBA00023065"/>
    </source>
</evidence>
<keyword evidence="6" id="KW-0406">Ion transport</keyword>
<dbReference type="Gene3D" id="3.40.1380.10">
    <property type="match status" value="1"/>
</dbReference>
<dbReference type="RefSeq" id="WP_164652370.1">
    <property type="nucleotide sequence ID" value="NZ_JAAIJR010000010.1"/>
</dbReference>
<evidence type="ECO:0000256" key="4">
    <source>
        <dbReference type="ARBA" id="ARBA00022448"/>
    </source>
</evidence>
<dbReference type="Pfam" id="PF00231">
    <property type="entry name" value="ATP-synt"/>
    <property type="match status" value="1"/>
</dbReference>
<comment type="subcellular location">
    <subcellularLocation>
        <location evidence="2">Membrane</location>
        <topology evidence="2">Peripheral membrane protein</topology>
    </subcellularLocation>
</comment>
<dbReference type="GO" id="GO:0046933">
    <property type="term" value="F:proton-transporting ATP synthase activity, rotational mechanism"/>
    <property type="evidence" value="ECO:0007669"/>
    <property type="project" value="InterPro"/>
</dbReference>
<dbReference type="InterPro" id="IPR000131">
    <property type="entry name" value="ATP_synth_F1_gsu"/>
</dbReference>
<organism evidence="10 11">
    <name type="scientific">Thiorhodococcus mannitoliphagus</name>
    <dbReference type="NCBI Taxonomy" id="329406"/>
    <lineage>
        <taxon>Bacteria</taxon>
        <taxon>Pseudomonadati</taxon>
        <taxon>Pseudomonadota</taxon>
        <taxon>Gammaproteobacteria</taxon>
        <taxon>Chromatiales</taxon>
        <taxon>Chromatiaceae</taxon>
        <taxon>Thiorhodococcus</taxon>
    </lineage>
</organism>
<dbReference type="SUPFAM" id="SSF52943">
    <property type="entry name" value="ATP synthase (F1-ATPase), gamma subunit"/>
    <property type="match status" value="1"/>
</dbReference>
<proteinExistence type="inferred from homology"/>
<evidence type="ECO:0000256" key="7">
    <source>
        <dbReference type="ARBA" id="ARBA00023136"/>
    </source>
</evidence>
<keyword evidence="9" id="KW-0066">ATP synthesis</keyword>
<accession>A0A6P1DN61</accession>
<evidence type="ECO:0000313" key="11">
    <source>
        <dbReference type="Proteomes" id="UP000471640"/>
    </source>
</evidence>
<evidence type="ECO:0000256" key="5">
    <source>
        <dbReference type="ARBA" id="ARBA00022781"/>
    </source>
</evidence>
<keyword evidence="8" id="KW-0139">CF(1)</keyword>
<reference evidence="11" key="1">
    <citation type="journal article" date="2020" name="Microbiol. Resour. Announc.">
        <title>Draft Genome Sequences of Thiorhodococcus mannitoliphagus and Thiorhodococcus minor, Purple Sulfur Photosynthetic Bacteria in the Gammaproteobacterial Family Chromatiaceae.</title>
        <authorList>
            <person name="Aviles F.A."/>
            <person name="Meyer T.E."/>
            <person name="Kyndt J.A."/>
        </authorList>
    </citation>
    <scope>NUCLEOTIDE SEQUENCE [LARGE SCALE GENOMIC DNA]</scope>
    <source>
        <strain evidence="11">DSM 18266</strain>
    </source>
</reference>
<dbReference type="NCBIfam" id="TIGR03323">
    <property type="entry name" value="alt_F1F0_F1_gam"/>
    <property type="match status" value="1"/>
</dbReference>
<dbReference type="Gene3D" id="1.10.287.80">
    <property type="entry name" value="ATP synthase, gamma subunit, helix hairpin domain"/>
    <property type="match status" value="1"/>
</dbReference>
<dbReference type="Proteomes" id="UP000471640">
    <property type="component" value="Unassembled WGS sequence"/>
</dbReference>
<evidence type="ECO:0000313" key="10">
    <source>
        <dbReference type="EMBL" id="NEX19468.1"/>
    </source>
</evidence>
<protein>
    <submittedName>
        <fullName evidence="10">F0F1 ATP synthase subunit gamma</fullName>
    </submittedName>
</protein>
<comment type="function">
    <text evidence="1">Produces ATP from ADP in the presence of a proton gradient across the membrane. The gamma chain is believed to be important in regulating ATPase activity and the flow of protons through the CF(0) complex.</text>
</comment>
<evidence type="ECO:0000256" key="3">
    <source>
        <dbReference type="ARBA" id="ARBA00007681"/>
    </source>
</evidence>
<dbReference type="InterPro" id="IPR017709">
    <property type="entry name" value="Alt_ATP_synth_F1_gsu"/>
</dbReference>
<dbReference type="PANTHER" id="PTHR11693">
    <property type="entry name" value="ATP SYNTHASE GAMMA CHAIN"/>
    <property type="match status" value="1"/>
</dbReference>
<evidence type="ECO:0000256" key="8">
    <source>
        <dbReference type="ARBA" id="ARBA00023196"/>
    </source>
</evidence>
<name>A0A6P1DN61_9GAMM</name>
<reference evidence="10 11" key="2">
    <citation type="submission" date="2020-02" db="EMBL/GenBank/DDBJ databases">
        <title>Genome sequences of Thiorhodococcus mannitoliphagus and Thiorhodococcus minor, purple sulfur photosynthetic bacteria in the gammaproteobacterial family, Chromatiaceae.</title>
        <authorList>
            <person name="Aviles F.A."/>
            <person name="Meyer T.E."/>
            <person name="Kyndt J.A."/>
        </authorList>
    </citation>
    <scope>NUCLEOTIDE SEQUENCE [LARGE SCALE GENOMIC DNA]</scope>
    <source>
        <strain evidence="10 11">DSM 18266</strain>
    </source>
</reference>
<gene>
    <name evidence="10" type="ORF">G3480_03915</name>
</gene>
<keyword evidence="11" id="KW-1185">Reference proteome</keyword>
<evidence type="ECO:0000256" key="1">
    <source>
        <dbReference type="ARBA" id="ARBA00003456"/>
    </source>
</evidence>
<comment type="similarity">
    <text evidence="3">Belongs to the ATPase gamma chain family.</text>
</comment>
<dbReference type="PANTHER" id="PTHR11693:SF22">
    <property type="entry name" value="ATP SYNTHASE SUBUNIT GAMMA, MITOCHONDRIAL"/>
    <property type="match status" value="1"/>
</dbReference>
<dbReference type="PRINTS" id="PR00126">
    <property type="entry name" value="ATPASEGAMMA"/>
</dbReference>
<keyword evidence="7" id="KW-0472">Membrane</keyword>
<dbReference type="EMBL" id="JAAIJR010000010">
    <property type="protein sequence ID" value="NEX19468.1"/>
    <property type="molecule type" value="Genomic_DNA"/>
</dbReference>
<dbReference type="InterPro" id="IPR035968">
    <property type="entry name" value="ATP_synth_F1_ATPase_gsu"/>
</dbReference>
<dbReference type="AlphaFoldDB" id="A0A6P1DN61"/>
<evidence type="ECO:0000256" key="9">
    <source>
        <dbReference type="ARBA" id="ARBA00023310"/>
    </source>
</evidence>
<dbReference type="CDD" id="cd12151">
    <property type="entry name" value="F1-ATPase_gamma"/>
    <property type="match status" value="1"/>
</dbReference>
<keyword evidence="4" id="KW-0813">Transport</keyword>
<keyword evidence="5" id="KW-0375">Hydrogen ion transport</keyword>
<sequence>MSDTTASLRHKIQSAGDLQSVVRTMKSLAASSIVQYEQSVLALGDYARTVELGLSVCFRGIGHADTAAGDVRGAEADVIGAIVFGSDQGLVGQFNDLVADHAVKTLERLTDPPKDRAGKQLRVWAVGERVQAPLTDAGLTLAGSFTVPSSVAAITALVGEILVATEAHQRQGELSALHLFYNRPSSAAVYTPVDQRLLPLDAPWRRSLAEAPWPTNNLPEVIGGDSGADSGTLRALIREHLFVSLFRACAESLASENASRLAAMQRADKNIEDLLETLNGTFHRLRQSGIDEELFDVIAGFEALAGSQRSAQGR</sequence>
<evidence type="ECO:0000256" key="2">
    <source>
        <dbReference type="ARBA" id="ARBA00004170"/>
    </source>
</evidence>
<comment type="caution">
    <text evidence="10">The sequence shown here is derived from an EMBL/GenBank/DDBJ whole genome shotgun (WGS) entry which is preliminary data.</text>
</comment>
<dbReference type="GO" id="GO:0045259">
    <property type="term" value="C:proton-transporting ATP synthase complex"/>
    <property type="evidence" value="ECO:0007669"/>
    <property type="project" value="UniProtKB-KW"/>
</dbReference>